<gene>
    <name evidence="1" type="ORF">Lwal_1530</name>
</gene>
<sequence length="434" mass="50726">MPLIRNAEVNAIILQAMTGYLSSHNSEELQQALADYSLPSPLAKHIHSSLLKIACTQKTKILNQFVRTQRKEDAFFGNVSSRWIVYDSPQKLERLIAQNGRRVDQLNEKMARAEHNYTVLPSGYHYVTPSKPNECLFSEDDYYYQRRQYFDMNERIKEIRDPNKKKELRDLFNLCFMGQAHNPVYCPKITYRSTLPQLTKKLYWARQLQTVQDELNALNAWSEKPKMSQTEYSVRKNRLRLQLPSKPTTEQKLEYLLCSNREQYVAKAKMLDEAYGNLTPAECNQIIVHLLNRVKKSHELTELDIPSIKQFCATQNALITLLKRCVDGSRHSIMDKTLKDILLRIASIELDSDASVETFYLVINEWQKERSPYDLSKTNGQMLKPNRSLPRLFKSSERSILERLFELIPRLSNQPIPGQQYIQLEDSRYQRALL</sequence>
<dbReference type="PATRIC" id="fig|66969.6.peg.1668"/>
<name>A0A0W1ABU5_9GAMM</name>
<dbReference type="RefSeq" id="WP_058480234.1">
    <property type="nucleotide sequence ID" value="NZ_CAAAIQ010000015.1"/>
</dbReference>
<dbReference type="AlphaFoldDB" id="A0A0W1ABU5"/>
<protein>
    <submittedName>
        <fullName evidence="1">Uncharacterized protein</fullName>
    </submittedName>
</protein>
<reference evidence="1 2" key="1">
    <citation type="submission" date="2015-11" db="EMBL/GenBank/DDBJ databases">
        <title>Genomic analysis of 38 Legionella species identifies large and diverse effector repertoires.</title>
        <authorList>
            <person name="Burstein D."/>
            <person name="Amaro F."/>
            <person name="Zusman T."/>
            <person name="Lifshitz Z."/>
            <person name="Cohen O."/>
            <person name="Gilbert J.A."/>
            <person name="Pupko T."/>
            <person name="Shuman H.A."/>
            <person name="Segal G."/>
        </authorList>
    </citation>
    <scope>NUCLEOTIDE SEQUENCE [LARGE SCALE GENOMIC DNA]</scope>
    <source>
        <strain evidence="1 2">ATCC 51914</strain>
    </source>
</reference>
<comment type="caution">
    <text evidence="1">The sequence shown here is derived from an EMBL/GenBank/DDBJ whole genome shotgun (WGS) entry which is preliminary data.</text>
</comment>
<organism evidence="1 2">
    <name type="scientific">Legionella waltersii</name>
    <dbReference type="NCBI Taxonomy" id="66969"/>
    <lineage>
        <taxon>Bacteria</taxon>
        <taxon>Pseudomonadati</taxon>
        <taxon>Pseudomonadota</taxon>
        <taxon>Gammaproteobacteria</taxon>
        <taxon>Legionellales</taxon>
        <taxon>Legionellaceae</taxon>
        <taxon>Legionella</taxon>
    </lineage>
</organism>
<accession>A0A0W1ABU5</accession>
<keyword evidence="2" id="KW-1185">Reference proteome</keyword>
<dbReference type="EMBL" id="LNZB01000038">
    <property type="protein sequence ID" value="KTD78760.1"/>
    <property type="molecule type" value="Genomic_DNA"/>
</dbReference>
<evidence type="ECO:0000313" key="2">
    <source>
        <dbReference type="Proteomes" id="UP000054729"/>
    </source>
</evidence>
<dbReference type="Proteomes" id="UP000054729">
    <property type="component" value="Unassembled WGS sequence"/>
</dbReference>
<evidence type="ECO:0000313" key="1">
    <source>
        <dbReference type="EMBL" id="KTD78760.1"/>
    </source>
</evidence>
<proteinExistence type="predicted"/>